<comment type="caution">
    <text evidence="4">The sequence shown here is derived from an EMBL/GenBank/DDBJ whole genome shotgun (WGS) entry which is preliminary data.</text>
</comment>
<gene>
    <name evidence="4" type="ORF">AOPFMNJM_3249</name>
</gene>
<evidence type="ECO:0000256" key="1">
    <source>
        <dbReference type="ARBA" id="ARBA00022679"/>
    </source>
</evidence>
<keyword evidence="5" id="KW-1185">Reference proteome</keyword>
<keyword evidence="1" id="KW-0808">Transferase</keyword>
<accession>A0ABQ4SXV2</accession>
<protein>
    <recommendedName>
        <fullName evidence="3">Glycosyl transferase family 1 domain-containing protein</fullName>
    </recommendedName>
</protein>
<feature type="region of interest" description="Disordered" evidence="2">
    <location>
        <begin position="385"/>
        <end position="406"/>
    </location>
</feature>
<dbReference type="PANTHER" id="PTHR46401">
    <property type="entry name" value="GLYCOSYLTRANSFERASE WBBK-RELATED"/>
    <property type="match status" value="1"/>
</dbReference>
<evidence type="ECO:0000256" key="2">
    <source>
        <dbReference type="SAM" id="MobiDB-lite"/>
    </source>
</evidence>
<dbReference type="Gene3D" id="3.40.50.2000">
    <property type="entry name" value="Glycogen Phosphorylase B"/>
    <property type="match status" value="3"/>
</dbReference>
<dbReference type="PANTHER" id="PTHR46401:SF2">
    <property type="entry name" value="GLYCOSYLTRANSFERASE WBBK-RELATED"/>
    <property type="match status" value="1"/>
</dbReference>
<dbReference type="SUPFAM" id="SSF53756">
    <property type="entry name" value="UDP-Glycosyltransferase/glycogen phosphorylase"/>
    <property type="match status" value="2"/>
</dbReference>
<proteinExistence type="predicted"/>
<reference evidence="4" key="2">
    <citation type="submission" date="2021-08" db="EMBL/GenBank/DDBJ databases">
        <authorList>
            <person name="Tani A."/>
            <person name="Ola A."/>
            <person name="Ogura Y."/>
            <person name="Katsura K."/>
            <person name="Hayashi T."/>
        </authorList>
    </citation>
    <scope>NUCLEOTIDE SEQUENCE</scope>
    <source>
        <strain evidence="4">LMG 23639</strain>
    </source>
</reference>
<dbReference type="EMBL" id="BPQR01000056">
    <property type="protein sequence ID" value="GJE07917.1"/>
    <property type="molecule type" value="Genomic_DNA"/>
</dbReference>
<dbReference type="InterPro" id="IPR001296">
    <property type="entry name" value="Glyco_trans_1"/>
</dbReference>
<name>A0ABQ4SXV2_9HYPH</name>
<dbReference type="Proteomes" id="UP001055102">
    <property type="component" value="Unassembled WGS sequence"/>
</dbReference>
<reference evidence="4" key="1">
    <citation type="journal article" date="2021" name="Front. Microbiol.">
        <title>Comprehensive Comparative Genomics and Phenotyping of Methylobacterium Species.</title>
        <authorList>
            <person name="Alessa O."/>
            <person name="Ogura Y."/>
            <person name="Fujitani Y."/>
            <person name="Takami H."/>
            <person name="Hayashi T."/>
            <person name="Sahin N."/>
            <person name="Tani A."/>
        </authorList>
    </citation>
    <scope>NUCLEOTIDE SEQUENCE</scope>
    <source>
        <strain evidence="4">LMG 23639</strain>
    </source>
</reference>
<dbReference type="InterPro" id="IPR011990">
    <property type="entry name" value="TPR-like_helical_dom_sf"/>
</dbReference>
<dbReference type="SUPFAM" id="SSF48452">
    <property type="entry name" value="TPR-like"/>
    <property type="match status" value="1"/>
</dbReference>
<evidence type="ECO:0000313" key="5">
    <source>
        <dbReference type="Proteomes" id="UP001055102"/>
    </source>
</evidence>
<dbReference type="Gene3D" id="1.25.40.10">
    <property type="entry name" value="Tetratricopeptide repeat domain"/>
    <property type="match status" value="1"/>
</dbReference>
<evidence type="ECO:0000259" key="3">
    <source>
        <dbReference type="Pfam" id="PF00534"/>
    </source>
</evidence>
<dbReference type="Pfam" id="PF00534">
    <property type="entry name" value="Glycos_transf_1"/>
    <property type="match status" value="1"/>
</dbReference>
<evidence type="ECO:0000313" key="4">
    <source>
        <dbReference type="EMBL" id="GJE07917.1"/>
    </source>
</evidence>
<feature type="domain" description="Glycosyl transferase family 1" evidence="3">
    <location>
        <begin position="238"/>
        <end position="348"/>
    </location>
</feature>
<organism evidence="4 5">
    <name type="scientific">Methylobacterium jeotgali</name>
    <dbReference type="NCBI Taxonomy" id="381630"/>
    <lineage>
        <taxon>Bacteria</taxon>
        <taxon>Pseudomonadati</taxon>
        <taxon>Pseudomonadota</taxon>
        <taxon>Alphaproteobacteria</taxon>
        <taxon>Hyphomicrobiales</taxon>
        <taxon>Methylobacteriaceae</taxon>
        <taxon>Methylobacterium</taxon>
    </lineage>
</organism>
<dbReference type="Pfam" id="PF13692">
    <property type="entry name" value="Glyco_trans_1_4"/>
    <property type="match status" value="1"/>
</dbReference>
<sequence>MAVRRGETGVRGLRVAVVGTNDPRNYSGGRYHGLMIAYAVAAAGGEAHVVTDHVPGFAADCEPLAPGAVTFHRTADFVADLPEGPFDWAVVVPTGVFLPGFYEACLDFAGHAGARVALINFESANWFNALAPEPRDPRLWDGWRRLVAEGGLVLSSARESHAFARDFYAARPGARLRFEVWSPPVNAAAALAADGTAKDGSLLAFVRPQDGHKGSGSLTEIAPACLAGRTLRIVSGRDLPEPFETALRTHCEGAGGRLEVLLRISDADKFRLMTAAQAVLFPSRFEGFGYPPVEAAFAGTESVAFDLPVVRETVGGIAHLAPVGDMAAFSRALAEALDRPERRAALRAAVAPFADFGPAAERLADILLRSADAVAPRGARPFSAALGPFDRATPHPPESVDRTAALPPLPSLVTAARRTTGGDIAVSVALPLDTPVTHAEAVDAHGVTLPVAWTSEGSGPFATVAFHVAAPASALGERLRITHGGPGGAARDPIEIELRRVEERAERRVLCGISEDRIVEGRHRIRGWILAARRLRTLLLSNDGRRWHAAPVEGTRRDIFEKYPGYPTPRCQFVFDLPGDFAPDPGSARLVAVGEDGAVEFLAGWLPAPRSLFGDAPSPAPAEEKAAPAPPLSARGRFGLLDVSDGSWHRGVARTGSVERPGAILVARPTDGPGFLPGMAVLGASGTARRITGVERAPGGVALVLDGALDAHLDGAPAEVEILPQAEAGGGPGRFSLIGWTDENWWRGVWNRPDPRRRRGFFLKTRTVESLRLAPGTLLRFPASGLRRIAETATSGADTRIWLDGEIRPLEDGAPGEVAVLAAAPHGGGGLALSRARHEAGWPDGILERDTDAARRGTMVLVSADEEAAKRLGRGTALSFASGATARILGLSRAEDGIEITLDTALDPAVGAETGEVRILDGVDLLRHRPARLHAPDPGTSPRDPLHDRLVRDARRRGRVLPPAERPASGGRPRILFLTLVPPAPANQGNRVVTRNLVAHLLDLGFDVDILLQGWIEAEAALRTFGERVRILSLPFPGWEGTETVKRRRGLLDTAGPLAEAAGDPVLAEAVSRAARTHHPFFIVRDEIVATARMLLATQAYEGIVANYTHMARVLAELAAVERLPPSCIVTHDALSRLPTAFRGRPIDTMYRLASPEAERAALDAVKSVVVAISSDEADYFREIGVGNEIVLCEYDAAEELRAHRVPETGFGARTLIFNGSGNAMNVAALDWFVDECWAEVLAEVGTARLVVCGRIGETWRPGGLPNVEILGELDRAAMIALCGRASIAINPCVAGTGLKIKTVEAACLGLPSVCLPKAVDGLAADADRFSITVEDGPGFAAACVALLTDEASWRALRESAIAFSEERFSAGSVYRALDRAMGWDTAAPERRWEAVTSPLDRDRSGIDAVAEATRLPDMARAITLIADGGHAEGRALAERVAADRPGEAGAAFLAARLALDLGDPWAAARHAAVVIGQRPLEPEGYLVCGQGLERCGQEPAARDCFEQGLLAAPWHDGLREALAGALERTGRPDRAGLVRASRPSQVPLGRVEGAGPLAASPYLLSGLSPDGAGSLVLTASPAALRLDLPAEIGADHVLALDLVIEDAAGASAPRQVPVLLEVDGVATGFALALPESGIQRLDAPLPARRTGAGTVIVLEFEDDGHPVPDARIVGVSVMRRAPVAETRTGRGRRSRAAAE</sequence>